<dbReference type="Proteomes" id="UP000008635">
    <property type="component" value="Chromosome"/>
</dbReference>
<reference evidence="2" key="2">
    <citation type="submission" date="2011-01" db="EMBL/GenBank/DDBJ databases">
        <title>The complete genome of Deinococcus maricopensis DSM 21211.</title>
        <authorList>
            <consortium name="US DOE Joint Genome Institute (JGI-PGF)"/>
            <person name="Lucas S."/>
            <person name="Copeland A."/>
            <person name="Lapidus A."/>
            <person name="Goodwin L."/>
            <person name="Pitluck S."/>
            <person name="Kyrpides N."/>
            <person name="Mavromatis K."/>
            <person name="Pagani I."/>
            <person name="Ivanova N."/>
            <person name="Ovchinnikova G."/>
            <person name="Zeytun A."/>
            <person name="Detter J.C."/>
            <person name="Han C."/>
            <person name="Land M."/>
            <person name="Hauser L."/>
            <person name="Markowitz V."/>
            <person name="Cheng J.-F."/>
            <person name="Hugenholtz P."/>
            <person name="Woyke T."/>
            <person name="Wu D."/>
            <person name="Pukall R."/>
            <person name="Gehrich-Schroeter G."/>
            <person name="Brambilla E."/>
            <person name="Klenk H.-P."/>
            <person name="Eisen J.A."/>
        </authorList>
    </citation>
    <scope>NUCLEOTIDE SEQUENCE [LARGE SCALE GENOMIC DNA]</scope>
    <source>
        <strain evidence="2">DSM 21211 / LMG 22137 / NRRL B-23946 / LB-34</strain>
    </source>
</reference>
<name>E8U8M1_DEIML</name>
<accession>E8U8M1</accession>
<gene>
    <name evidence="1" type="ordered locus">Deima_1761</name>
</gene>
<dbReference type="SUPFAM" id="SSF52540">
    <property type="entry name" value="P-loop containing nucleoside triphosphate hydrolases"/>
    <property type="match status" value="1"/>
</dbReference>
<evidence type="ECO:0000313" key="1">
    <source>
        <dbReference type="EMBL" id="ADV67410.1"/>
    </source>
</evidence>
<dbReference type="AlphaFoldDB" id="E8U8M1"/>
<dbReference type="Gene3D" id="3.40.50.300">
    <property type="entry name" value="P-loop containing nucleotide triphosphate hydrolases"/>
    <property type="match status" value="1"/>
</dbReference>
<dbReference type="STRING" id="709986.Deima_1761"/>
<sequence>MLRMNAVPLSDLHPPEAAPSGALPLALAPLIVLVGVTGVGKSTTLAALRDAGLHLLPDRRDLTDTAIITPLAGRRVTDREERFALTARYRALHPGGMAHALGSLHASEHLARTALVFDGLRGLDEVQHASSAFPAWRFVNLDAPDLVRVRRLLGRADAFDRVSSSHADHDLAAQLRALNGIEGVFTPADLEALTALPNEGFAPQDVLAKARVVVSERQQYDPSAALTHLRTLPRERALLLDTVRLTPEQVAAEVRAWL</sequence>
<reference evidence="1 2" key="1">
    <citation type="journal article" date="2011" name="Stand. Genomic Sci.">
        <title>Complete genome sequence of Deinococcus maricopensis type strain (LB-34).</title>
        <authorList>
            <person name="Pukall R."/>
            <person name="Zeytun A."/>
            <person name="Lucas S."/>
            <person name="Lapidus A."/>
            <person name="Hammon N."/>
            <person name="Deshpande S."/>
            <person name="Nolan M."/>
            <person name="Cheng J.F."/>
            <person name="Pitluck S."/>
            <person name="Liolios K."/>
            <person name="Pagani I."/>
            <person name="Mikhailova N."/>
            <person name="Ivanova N."/>
            <person name="Mavromatis K."/>
            <person name="Pati A."/>
            <person name="Tapia R."/>
            <person name="Han C."/>
            <person name="Goodwin L."/>
            <person name="Chen A."/>
            <person name="Palaniappan K."/>
            <person name="Land M."/>
            <person name="Hauser L."/>
            <person name="Chang Y.J."/>
            <person name="Jeffries C.D."/>
            <person name="Brambilla E.M."/>
            <person name="Rohde M."/>
            <person name="Goker M."/>
            <person name="Detter J.C."/>
            <person name="Woyke T."/>
            <person name="Bristow J."/>
            <person name="Eisen J.A."/>
            <person name="Markowitz V."/>
            <person name="Hugenholtz P."/>
            <person name="Kyrpides N.C."/>
            <person name="Klenk H.P."/>
        </authorList>
    </citation>
    <scope>NUCLEOTIDE SEQUENCE [LARGE SCALE GENOMIC DNA]</scope>
    <source>
        <strain evidence="2">DSM 21211 / LMG 22137 / NRRL B-23946 / LB-34</strain>
    </source>
</reference>
<dbReference type="InterPro" id="IPR027417">
    <property type="entry name" value="P-loop_NTPase"/>
</dbReference>
<proteinExistence type="predicted"/>
<dbReference type="EMBL" id="CP002454">
    <property type="protein sequence ID" value="ADV67410.1"/>
    <property type="molecule type" value="Genomic_DNA"/>
</dbReference>
<organism evidence="1 2">
    <name type="scientific">Deinococcus maricopensis (strain DSM 21211 / LMG 22137 / NRRL B-23946 / LB-34)</name>
    <dbReference type="NCBI Taxonomy" id="709986"/>
    <lineage>
        <taxon>Bacteria</taxon>
        <taxon>Thermotogati</taxon>
        <taxon>Deinococcota</taxon>
        <taxon>Deinococci</taxon>
        <taxon>Deinococcales</taxon>
        <taxon>Deinococcaceae</taxon>
        <taxon>Deinococcus</taxon>
    </lineage>
</organism>
<evidence type="ECO:0000313" key="2">
    <source>
        <dbReference type="Proteomes" id="UP000008635"/>
    </source>
</evidence>
<dbReference type="KEGG" id="dmr:Deima_1761"/>
<protein>
    <recommendedName>
        <fullName evidence="3">ATPase</fullName>
    </recommendedName>
</protein>
<evidence type="ECO:0008006" key="3">
    <source>
        <dbReference type="Google" id="ProtNLM"/>
    </source>
</evidence>
<dbReference type="RefSeq" id="WP_013556915.1">
    <property type="nucleotide sequence ID" value="NC_014958.1"/>
</dbReference>
<keyword evidence="2" id="KW-1185">Reference proteome</keyword>
<dbReference type="HOGENOM" id="CLU_1150789_0_0_0"/>
<dbReference type="eggNOG" id="COG0237">
    <property type="taxonomic scope" value="Bacteria"/>
</dbReference>